<feature type="region of interest" description="Disordered" evidence="4">
    <location>
        <begin position="198"/>
        <end position="264"/>
    </location>
</feature>
<keyword evidence="3" id="KW-0539">Nucleus</keyword>
<protein>
    <submittedName>
        <fullName evidence="6">G3326 protein</fullName>
    </submittedName>
</protein>
<accession>A0ABP1FMK1</accession>
<feature type="compositionally biased region" description="Low complexity" evidence="4">
    <location>
        <begin position="1087"/>
        <end position="1117"/>
    </location>
</feature>
<evidence type="ECO:0000259" key="5">
    <source>
        <dbReference type="PROSITE" id="PS51184"/>
    </source>
</evidence>
<feature type="region of interest" description="Disordered" evidence="4">
    <location>
        <begin position="660"/>
        <end position="816"/>
    </location>
</feature>
<evidence type="ECO:0000313" key="7">
    <source>
        <dbReference type="Proteomes" id="UP001497392"/>
    </source>
</evidence>
<evidence type="ECO:0000256" key="2">
    <source>
        <dbReference type="ARBA" id="ARBA00022723"/>
    </source>
</evidence>
<comment type="caution">
    <text evidence="6">The sequence shown here is derived from an EMBL/GenBank/DDBJ whole genome shotgun (WGS) entry which is preliminary data.</text>
</comment>
<organism evidence="6 7">
    <name type="scientific">Coccomyxa viridis</name>
    <dbReference type="NCBI Taxonomy" id="1274662"/>
    <lineage>
        <taxon>Eukaryota</taxon>
        <taxon>Viridiplantae</taxon>
        <taxon>Chlorophyta</taxon>
        <taxon>core chlorophytes</taxon>
        <taxon>Trebouxiophyceae</taxon>
        <taxon>Trebouxiophyceae incertae sedis</taxon>
        <taxon>Coccomyxaceae</taxon>
        <taxon>Coccomyxa</taxon>
    </lineage>
</organism>
<dbReference type="InterPro" id="IPR045109">
    <property type="entry name" value="LSDs-like"/>
</dbReference>
<feature type="compositionally biased region" description="Low complexity" evidence="4">
    <location>
        <begin position="391"/>
        <end position="408"/>
    </location>
</feature>
<dbReference type="PROSITE" id="PS51184">
    <property type="entry name" value="JMJC"/>
    <property type="match status" value="1"/>
</dbReference>
<feature type="region of interest" description="Disordered" evidence="4">
    <location>
        <begin position="391"/>
        <end position="448"/>
    </location>
</feature>
<evidence type="ECO:0000256" key="1">
    <source>
        <dbReference type="ARBA" id="ARBA00004123"/>
    </source>
</evidence>
<feature type="compositionally biased region" description="Low complexity" evidence="4">
    <location>
        <begin position="415"/>
        <end position="435"/>
    </location>
</feature>
<feature type="region of interest" description="Disordered" evidence="4">
    <location>
        <begin position="277"/>
        <end position="318"/>
    </location>
</feature>
<feature type="compositionally biased region" description="Basic and acidic residues" evidence="4">
    <location>
        <begin position="306"/>
        <end position="317"/>
    </location>
</feature>
<dbReference type="PANTHER" id="PTHR12549">
    <property type="entry name" value="JMJC DOMAIN-CONTAINING HISTONE DEMETHYLATION PROTEIN"/>
    <property type="match status" value="1"/>
</dbReference>
<evidence type="ECO:0000313" key="6">
    <source>
        <dbReference type="EMBL" id="CAL5221180.1"/>
    </source>
</evidence>
<evidence type="ECO:0000256" key="3">
    <source>
        <dbReference type="ARBA" id="ARBA00023242"/>
    </source>
</evidence>
<comment type="subcellular location">
    <subcellularLocation>
        <location evidence="1">Nucleus</location>
    </subcellularLocation>
</comment>
<feature type="region of interest" description="Disordered" evidence="4">
    <location>
        <begin position="555"/>
        <end position="576"/>
    </location>
</feature>
<dbReference type="SUPFAM" id="SSF51197">
    <property type="entry name" value="Clavaminate synthase-like"/>
    <property type="match status" value="1"/>
</dbReference>
<keyword evidence="7" id="KW-1185">Reference proteome</keyword>
<dbReference type="EMBL" id="CAXHTA020000005">
    <property type="protein sequence ID" value="CAL5221180.1"/>
    <property type="molecule type" value="Genomic_DNA"/>
</dbReference>
<feature type="region of interest" description="Disordered" evidence="4">
    <location>
        <begin position="1177"/>
        <end position="1204"/>
    </location>
</feature>
<feature type="region of interest" description="Disordered" evidence="4">
    <location>
        <begin position="1137"/>
        <end position="1157"/>
    </location>
</feature>
<feature type="compositionally biased region" description="Polar residues" evidence="4">
    <location>
        <begin position="216"/>
        <end position="225"/>
    </location>
</feature>
<dbReference type="PANTHER" id="PTHR12549:SF38">
    <property type="entry name" value="JMJC DOMAIN-CONTAINING HISTONE DEMETHYLASE 2, ISOFORM A"/>
    <property type="match status" value="1"/>
</dbReference>
<feature type="domain" description="JmjC" evidence="5">
    <location>
        <begin position="1467"/>
        <end position="1666"/>
    </location>
</feature>
<reference evidence="6 7" key="1">
    <citation type="submission" date="2024-06" db="EMBL/GenBank/DDBJ databases">
        <authorList>
            <person name="Kraege A."/>
            <person name="Thomma B."/>
        </authorList>
    </citation>
    <scope>NUCLEOTIDE SEQUENCE [LARGE SCALE GENOMIC DNA]</scope>
</reference>
<feature type="compositionally biased region" description="Basic and acidic residues" evidence="4">
    <location>
        <begin position="680"/>
        <end position="690"/>
    </location>
</feature>
<dbReference type="SMART" id="SM00558">
    <property type="entry name" value="JmjC"/>
    <property type="match status" value="1"/>
</dbReference>
<dbReference type="Proteomes" id="UP001497392">
    <property type="component" value="Unassembled WGS sequence"/>
</dbReference>
<keyword evidence="2" id="KW-0479">Metal-binding</keyword>
<feature type="region of interest" description="Disordered" evidence="4">
    <location>
        <begin position="1081"/>
        <end position="1122"/>
    </location>
</feature>
<name>A0ABP1FMK1_9CHLO</name>
<proteinExistence type="predicted"/>
<dbReference type="Gene3D" id="2.60.120.650">
    <property type="entry name" value="Cupin"/>
    <property type="match status" value="1"/>
</dbReference>
<dbReference type="Pfam" id="PF02373">
    <property type="entry name" value="JmjC"/>
    <property type="match status" value="1"/>
</dbReference>
<sequence length="1714" mass="184616">MELAQCAKSLKEAGLPRSLGSELGKFTEWKADWHKVHLGELFRHDLSLTEDLFEKGPSHDVFRALVALQIQVDTETIVQYVSESVGPEANLRAEKVREYLDSLTQRGAQQENSFFIYSIETGLWEPAVQWSGGAEAGTHGSLQEAVVSALRSGKACFPKELVDRIEKEGFEGLQAFPSKGQKAKVLFCALQQTDIKTAGGRLQLPDPSRGELSSGEARSTQTSNMHSKRAAAAQHAKSAQHSATQQSSRSRRHAPATAAEPGKLSNAILYLQARPGRPPAEAAVEDRPARQGKSAPGRAASAATDPHPRQQKLDLPVRRPAQSHTSFLRLRAAHAANAQQAVADDGEHMEVCSPAHQPVAAEALAPDLDGGEPAAAPQNSLSAISAEPLDAAAPAAAEDAAPGHDSAAPVEDAAPENASPAAAAVPASSKGAAGKRSARSPQSAQQNFEKWHRPGAKTGLPFFAQPGFQNRDFKPGGPAMEFLRKKITASGRKDLLKLLEGWLSCVEEGSHAMFYKVPDEGVIRSAVNAYDYLEALARLNAGEEPLKGDWAALKQAAPSKAQRKQQPGSSKGAPAQKCTKEVVVGCVKPQGHSGRCARRLPTSKSKTAPAAGSKGSAVPKAVPVSAQEAGSPQGGPAHASGRPGSAQVPRLAALKHNSLAEVNSSSGTSVAESELDSEDVPLKTRMDRAAAEGADSQAQPKQAAKGSDQAKPKQLGKRPNQAQPKPPAKRARPAPKGSDSESYTPEADQQGLEPAKKKAARRPSGQKAKAGPSRFKGRDWTNQEVDPDNETGPSVDAPDFIAQPGPLPRNSLADQPVPADHRYLSRTEAQLIKLPGKKFEFSEKQKQDHGDSSRSCHACMNQHVALSCASGADCIISYCIVCANRMYAENKEKFTEEQAQCFKQGWCLRCLEACTCKRCLRKGSIHPPKFSAAQESEFRRHGLKYTAPLLDPAIKSWEACELAKGEKPKQEPRTGDRVLCDSCGTGIANMYRSCADCGVDVCLRCCRDQRHTTGQEDLTCAAGHKLKLARFFPAEALDLLDRANQEYGVGAAATSGNPSSWTSTKPLWTWIKNWVKKKVVRRPKKPAPGAAGPVAAQAPATGAAPEAAAAEQQQAAACQHEDSEDMDIDIMGLAEGGQAAQDPPTAGPPKSPLCDTAATGAAAQPDVYDFDTEEALGTAPSARPCPAEHHSGLPNGLPNGDAAQEAQPECVGACSGALAPEQQQPLLCIAGRTDESAAQPVAQPDQAAPAADAHATIRAAKRSRSVFGGEADADGPHKAAKTLCVAAPCQAAQAHSGLSGALRKEFAASGGSLWRDKVPDTHRRLAADRPDQVQNCVYTPHASELALDNPNRGKHVDFFQEVWREGVPIVVRGVQQGFSWAPQVMARATSEKNSKHGVDTSIEVIHCDTWETTDMKQDRFFKIYQEEEEQATMLKLKDWPPEAHFSERLPRHNQDFMAMLPMPEYTHPEGTLNMVSFLQPGDIRPDLGPKTYVAFGRVEEHAGDGDSVTKMHCDLSDAVNIMCHTMALATHVRHGIERADPQRDPSYGGAGALWHIWPRDSRPGMERFLRRHAAEFAREGCSVDPEDILHPIHDQTFYLTERHCRMLKEEEGIEAWCFEQHGDEAVFIPAGCPHQVRNLASCIKAAIDFVSPESFQHVLGLTQERRTLTLQEAVLKPEEAKLPPTERRHADKLQAELILLRSLEAWTKAEEEAR</sequence>
<feature type="region of interest" description="Disordered" evidence="4">
    <location>
        <begin position="590"/>
        <end position="647"/>
    </location>
</feature>
<dbReference type="InterPro" id="IPR003347">
    <property type="entry name" value="JmjC_dom"/>
</dbReference>
<feature type="compositionally biased region" description="Low complexity" evidence="4">
    <location>
        <begin position="230"/>
        <end position="248"/>
    </location>
</feature>
<feature type="compositionally biased region" description="Polar residues" evidence="4">
    <location>
        <begin position="660"/>
        <end position="671"/>
    </location>
</feature>
<evidence type="ECO:0000256" key="4">
    <source>
        <dbReference type="SAM" id="MobiDB-lite"/>
    </source>
</evidence>
<gene>
    <name evidence="6" type="primary">g3326</name>
    <name evidence="6" type="ORF">VP750_LOCUS2839</name>
</gene>